<feature type="region of interest" description="Disordered" evidence="2">
    <location>
        <begin position="102"/>
        <end position="138"/>
    </location>
</feature>
<feature type="compositionally biased region" description="Basic and acidic residues" evidence="2">
    <location>
        <begin position="105"/>
        <end position="115"/>
    </location>
</feature>
<dbReference type="InterPro" id="IPR001254">
    <property type="entry name" value="Trypsin_dom"/>
</dbReference>
<sequence length="284" mass="30980">MSSGCGVSIGKLGPSLGAQRRIVGGDEAGFGSFPWQVDQSNAGMYDLENSQLALYGSSWTGSPAVAQLAPATYLLSTHSLQLPESAEPSVGLKDGGRMRGPTEWWGERINDEKGGVRASAQQGKSPRRRRREASKDKGRQTVAYIRIGSSRCGGSLVNRYHVITAGHCVARASARQVQVTLGDYVINSAVEPLPAYTFGVREIRVHPYFKFTPQADRFDVAVLKLDRPVQYMPHIAPICLPEKGEDFLGQYGWAAGWGALQAGMYPHHCYKDTAAFNMEKIVMM</sequence>
<organism evidence="4">
    <name type="scientific">Timema tahoe</name>
    <dbReference type="NCBI Taxonomy" id="61484"/>
    <lineage>
        <taxon>Eukaryota</taxon>
        <taxon>Metazoa</taxon>
        <taxon>Ecdysozoa</taxon>
        <taxon>Arthropoda</taxon>
        <taxon>Hexapoda</taxon>
        <taxon>Insecta</taxon>
        <taxon>Pterygota</taxon>
        <taxon>Neoptera</taxon>
        <taxon>Polyneoptera</taxon>
        <taxon>Phasmatodea</taxon>
        <taxon>Timematodea</taxon>
        <taxon>Timematoidea</taxon>
        <taxon>Timematidae</taxon>
        <taxon>Timema</taxon>
    </lineage>
</organism>
<dbReference type="InterPro" id="IPR018114">
    <property type="entry name" value="TRYPSIN_HIS"/>
</dbReference>
<dbReference type="PANTHER" id="PTHR24258">
    <property type="entry name" value="SERINE PROTEASE-RELATED"/>
    <property type="match status" value="1"/>
</dbReference>
<evidence type="ECO:0000259" key="3">
    <source>
        <dbReference type="PROSITE" id="PS50240"/>
    </source>
</evidence>
<dbReference type="PROSITE" id="PS50240">
    <property type="entry name" value="TRYPSIN_DOM"/>
    <property type="match status" value="1"/>
</dbReference>
<evidence type="ECO:0000256" key="1">
    <source>
        <dbReference type="ARBA" id="ARBA00023157"/>
    </source>
</evidence>
<feature type="domain" description="Peptidase S1" evidence="3">
    <location>
        <begin position="22"/>
        <end position="284"/>
    </location>
</feature>
<evidence type="ECO:0000313" key="4">
    <source>
        <dbReference type="EMBL" id="CAD7454787.1"/>
    </source>
</evidence>
<dbReference type="FunFam" id="2.40.10.10:FF:000068">
    <property type="entry name" value="transmembrane protease serine 2"/>
    <property type="match status" value="1"/>
</dbReference>
<dbReference type="AlphaFoldDB" id="A0A7R9IDC8"/>
<dbReference type="GO" id="GO:0006508">
    <property type="term" value="P:proteolysis"/>
    <property type="evidence" value="ECO:0007669"/>
    <property type="project" value="InterPro"/>
</dbReference>
<proteinExistence type="predicted"/>
<dbReference type="PRINTS" id="PR00722">
    <property type="entry name" value="CHYMOTRYPSIN"/>
</dbReference>
<dbReference type="EMBL" id="OE000715">
    <property type="protein sequence ID" value="CAD7454787.1"/>
    <property type="molecule type" value="Genomic_DNA"/>
</dbReference>
<dbReference type="PROSITE" id="PS00134">
    <property type="entry name" value="TRYPSIN_HIS"/>
    <property type="match status" value="1"/>
</dbReference>
<gene>
    <name evidence="4" type="ORF">TTEB3V08_LOCUS2881</name>
</gene>
<dbReference type="GO" id="GO:0004252">
    <property type="term" value="F:serine-type endopeptidase activity"/>
    <property type="evidence" value="ECO:0007669"/>
    <property type="project" value="InterPro"/>
</dbReference>
<dbReference type="PANTHER" id="PTHR24258:SF116">
    <property type="entry name" value="FI16631P1-RELATED"/>
    <property type="match status" value="1"/>
</dbReference>
<keyword evidence="1" id="KW-1015">Disulfide bond</keyword>
<name>A0A7R9IDC8_9NEOP</name>
<dbReference type="SUPFAM" id="SSF50494">
    <property type="entry name" value="Trypsin-like serine proteases"/>
    <property type="match status" value="1"/>
</dbReference>
<dbReference type="InterPro" id="IPR043504">
    <property type="entry name" value="Peptidase_S1_PA_chymotrypsin"/>
</dbReference>
<dbReference type="Pfam" id="PF00089">
    <property type="entry name" value="Trypsin"/>
    <property type="match status" value="1"/>
</dbReference>
<reference evidence="4" key="1">
    <citation type="submission" date="2020-11" db="EMBL/GenBank/DDBJ databases">
        <authorList>
            <person name="Tran Van P."/>
        </authorList>
    </citation>
    <scope>NUCLEOTIDE SEQUENCE</scope>
</reference>
<protein>
    <recommendedName>
        <fullName evidence="3">Peptidase S1 domain-containing protein</fullName>
    </recommendedName>
</protein>
<dbReference type="Gene3D" id="2.40.10.10">
    <property type="entry name" value="Trypsin-like serine proteases"/>
    <property type="match status" value="1"/>
</dbReference>
<dbReference type="SMART" id="SM00020">
    <property type="entry name" value="Tryp_SPc"/>
    <property type="match status" value="1"/>
</dbReference>
<dbReference type="InterPro" id="IPR001314">
    <property type="entry name" value="Peptidase_S1A"/>
</dbReference>
<accession>A0A7R9IDC8</accession>
<evidence type="ECO:0000256" key="2">
    <source>
        <dbReference type="SAM" id="MobiDB-lite"/>
    </source>
</evidence>
<dbReference type="InterPro" id="IPR009003">
    <property type="entry name" value="Peptidase_S1_PA"/>
</dbReference>